<dbReference type="PROSITE" id="PS50940">
    <property type="entry name" value="CHIT_BIND_II"/>
    <property type="match status" value="1"/>
</dbReference>
<comment type="catalytic activity">
    <reaction evidence="1">
        <text>Random endo-hydrolysis of N-acetyl-beta-D-glucosaminide (1-&gt;4)-beta-linkages in chitin and chitodextrins.</text>
        <dbReference type="EC" id="3.2.1.14"/>
    </reaction>
</comment>
<dbReference type="Gene3D" id="3.20.20.80">
    <property type="entry name" value="Glycosidases"/>
    <property type="match status" value="2"/>
</dbReference>
<dbReference type="FunFam" id="2.170.140.10:FF:000001">
    <property type="entry name" value="Acidic mammalian chitinase"/>
    <property type="match status" value="1"/>
</dbReference>
<dbReference type="Pfam" id="PF01607">
    <property type="entry name" value="CBM_14"/>
    <property type="match status" value="1"/>
</dbReference>
<dbReference type="SMART" id="SM00636">
    <property type="entry name" value="Glyco_18"/>
    <property type="match status" value="1"/>
</dbReference>
<evidence type="ECO:0000256" key="10">
    <source>
        <dbReference type="ARBA" id="ARBA00022801"/>
    </source>
</evidence>
<evidence type="ECO:0000313" key="23">
    <source>
        <dbReference type="Ensembl" id="ENSCLAP00000015579.1"/>
    </source>
</evidence>
<evidence type="ECO:0000256" key="8">
    <source>
        <dbReference type="ARBA" id="ARBA00022669"/>
    </source>
</evidence>
<dbReference type="PANTHER" id="PTHR11177:SF248">
    <property type="entry name" value="CHITOTRIOSIDASE-1"/>
    <property type="match status" value="1"/>
</dbReference>
<dbReference type="InterPro" id="IPR050314">
    <property type="entry name" value="Glycosyl_Hydrlase_18"/>
</dbReference>
<organism evidence="23 24">
    <name type="scientific">Chinchilla lanigera</name>
    <name type="common">Long-tailed chinchilla</name>
    <name type="synonym">Chinchilla villidera</name>
    <dbReference type="NCBI Taxonomy" id="34839"/>
    <lineage>
        <taxon>Eukaryota</taxon>
        <taxon>Metazoa</taxon>
        <taxon>Chordata</taxon>
        <taxon>Craniata</taxon>
        <taxon>Vertebrata</taxon>
        <taxon>Euteleostomi</taxon>
        <taxon>Mammalia</taxon>
        <taxon>Eutheria</taxon>
        <taxon>Euarchontoglires</taxon>
        <taxon>Glires</taxon>
        <taxon>Rodentia</taxon>
        <taxon>Hystricomorpha</taxon>
        <taxon>Chinchillidae</taxon>
        <taxon>Chinchilla</taxon>
    </lineage>
</organism>
<dbReference type="InterPro" id="IPR001223">
    <property type="entry name" value="Glyco_hydro18_cat"/>
</dbReference>
<dbReference type="AlphaFoldDB" id="A0A8C2VHI6"/>
<protein>
    <recommendedName>
        <fullName evidence="17">Chitotriosidase-1</fullName>
        <ecNumber evidence="6">3.2.1.14</ecNumber>
    </recommendedName>
    <alternativeName>
        <fullName evidence="18">Chitinase-1</fullName>
    </alternativeName>
</protein>
<dbReference type="PROSITE" id="PS51910">
    <property type="entry name" value="GH18_2"/>
    <property type="match status" value="1"/>
</dbReference>
<dbReference type="SUPFAM" id="SSF54556">
    <property type="entry name" value="Chitinase insertion domain"/>
    <property type="match status" value="1"/>
</dbReference>
<dbReference type="InterPro" id="IPR002557">
    <property type="entry name" value="Chitin-bd_dom"/>
</dbReference>
<dbReference type="Pfam" id="PF00704">
    <property type="entry name" value="Glyco_hydro_18"/>
    <property type="match status" value="1"/>
</dbReference>
<dbReference type="GO" id="GO:0000272">
    <property type="term" value="P:polysaccharide catabolic process"/>
    <property type="evidence" value="ECO:0007669"/>
    <property type="project" value="UniProtKB-KW"/>
</dbReference>
<keyword evidence="16" id="KW-0624">Polysaccharide degradation</keyword>
<dbReference type="GO" id="GO:0005615">
    <property type="term" value="C:extracellular space"/>
    <property type="evidence" value="ECO:0007669"/>
    <property type="project" value="Ensembl"/>
</dbReference>
<keyword evidence="8" id="KW-0147">Chitin-binding</keyword>
<evidence type="ECO:0000256" key="13">
    <source>
        <dbReference type="ARBA" id="ARBA00023228"/>
    </source>
</evidence>
<keyword evidence="13" id="KW-0458">Lysosome</keyword>
<sequence>MAPSASWAAMSFLSPTWSGSAAKLVCYFTNWAQYREGVARFFPGAVDPNLCTHLIYAFAGMSSHQLSSVEWNDKQLYQEFNGLKKMNPKLRTLLAIGGWSFGTRKFTDMVATANSQQIFINSAIKFLRTYGFDGLDLDWEYPGSRGSPAADKQRFTALVQGLARAFQQEAQTSGKERLLLSAAVPAGQHYVDAGYEVDRLAGDLDFINLMAYDLHSSWEKVTGHNSPLYKRQGESGAAAEYNVDAAVQLWLQKGAPASKLVLGMPTYGRSFTLASSSDTRVGAPATGPGAPGPFTKEGGFLAYYEVCSWKKLRIEDQKVPYAVRDNQWVGFDDVESFKAKVGYVKQKGLGGAMVWALDLDDFSGSFCNQGRYPLIQMLRRELSIPSMSPGPPEPEVPAPTHHSDPKPDSSPGQDTFCQGKADGLYPNPQDASGFYICAGGQLFQQSCAPGLVFSTLCKCCTWR</sequence>
<evidence type="ECO:0000256" key="4">
    <source>
        <dbReference type="ARBA" id="ARBA00009121"/>
    </source>
</evidence>
<evidence type="ECO:0000259" key="22">
    <source>
        <dbReference type="PROSITE" id="PS51910"/>
    </source>
</evidence>
<evidence type="ECO:0000256" key="14">
    <source>
        <dbReference type="ARBA" id="ARBA00023277"/>
    </source>
</evidence>
<feature type="signal peptide" evidence="20">
    <location>
        <begin position="1"/>
        <end position="21"/>
    </location>
</feature>
<evidence type="ECO:0000313" key="24">
    <source>
        <dbReference type="Proteomes" id="UP000694398"/>
    </source>
</evidence>
<comment type="subunit">
    <text evidence="5">Monomer.</text>
</comment>
<evidence type="ECO:0000256" key="15">
    <source>
        <dbReference type="ARBA" id="ARBA00023295"/>
    </source>
</evidence>
<dbReference type="GeneTree" id="ENSGT00940000161149"/>
<evidence type="ECO:0000256" key="2">
    <source>
        <dbReference type="ARBA" id="ARBA00004371"/>
    </source>
</evidence>
<keyword evidence="24" id="KW-1185">Reference proteome</keyword>
<feature type="region of interest" description="Disordered" evidence="19">
    <location>
        <begin position="384"/>
        <end position="421"/>
    </location>
</feature>
<evidence type="ECO:0000256" key="3">
    <source>
        <dbReference type="ARBA" id="ARBA00004613"/>
    </source>
</evidence>
<dbReference type="SUPFAM" id="SSF51445">
    <property type="entry name" value="(Trans)glycosidases"/>
    <property type="match status" value="1"/>
</dbReference>
<dbReference type="Proteomes" id="UP000694398">
    <property type="component" value="Unassembled WGS sequence"/>
</dbReference>
<keyword evidence="7" id="KW-0964">Secreted</keyword>
<dbReference type="Ensembl" id="ENSCLAT00000015741.1">
    <property type="protein sequence ID" value="ENSCLAP00000015579.1"/>
    <property type="gene ID" value="ENSCLAG00000010708.1"/>
</dbReference>
<evidence type="ECO:0000256" key="11">
    <source>
        <dbReference type="ARBA" id="ARBA00023024"/>
    </source>
</evidence>
<comment type="subcellular location">
    <subcellularLocation>
        <location evidence="2">Lysosome</location>
    </subcellularLocation>
    <subcellularLocation>
        <location evidence="3">Secreted</location>
    </subcellularLocation>
</comment>
<dbReference type="PROSITE" id="PS01095">
    <property type="entry name" value="GH18_1"/>
    <property type="match status" value="1"/>
</dbReference>
<keyword evidence="11" id="KW-0146">Chitin degradation</keyword>
<proteinExistence type="inferred from homology"/>
<dbReference type="InterPro" id="IPR029070">
    <property type="entry name" value="Chitinase_insertion_sf"/>
</dbReference>
<evidence type="ECO:0000256" key="1">
    <source>
        <dbReference type="ARBA" id="ARBA00000822"/>
    </source>
</evidence>
<evidence type="ECO:0000256" key="19">
    <source>
        <dbReference type="SAM" id="MobiDB-lite"/>
    </source>
</evidence>
<evidence type="ECO:0000256" key="16">
    <source>
        <dbReference type="ARBA" id="ARBA00023326"/>
    </source>
</evidence>
<evidence type="ECO:0000259" key="21">
    <source>
        <dbReference type="PROSITE" id="PS50940"/>
    </source>
</evidence>
<keyword evidence="14" id="KW-0119">Carbohydrate metabolism</keyword>
<dbReference type="InterPro" id="IPR017853">
    <property type="entry name" value="GH"/>
</dbReference>
<evidence type="ECO:0000256" key="12">
    <source>
        <dbReference type="ARBA" id="ARBA00023157"/>
    </source>
</evidence>
<evidence type="ECO:0000256" key="7">
    <source>
        <dbReference type="ARBA" id="ARBA00022525"/>
    </source>
</evidence>
<dbReference type="GO" id="GO:0005764">
    <property type="term" value="C:lysosome"/>
    <property type="evidence" value="ECO:0007669"/>
    <property type="project" value="UniProtKB-SubCell"/>
</dbReference>
<dbReference type="SUPFAM" id="SSF57625">
    <property type="entry name" value="Invertebrate chitin-binding proteins"/>
    <property type="match status" value="1"/>
</dbReference>
<dbReference type="InterPro" id="IPR011583">
    <property type="entry name" value="Chitinase_II/V-like_cat"/>
</dbReference>
<evidence type="ECO:0000256" key="20">
    <source>
        <dbReference type="SAM" id="SignalP"/>
    </source>
</evidence>
<dbReference type="InterPro" id="IPR001579">
    <property type="entry name" value="Glyco_hydro_18_chit_AS"/>
</dbReference>
<dbReference type="GO" id="GO:0008843">
    <property type="term" value="F:endochitinase activity"/>
    <property type="evidence" value="ECO:0007669"/>
    <property type="project" value="UniProtKB-EC"/>
</dbReference>
<keyword evidence="15" id="KW-0326">Glycosidase</keyword>
<evidence type="ECO:0000256" key="5">
    <source>
        <dbReference type="ARBA" id="ARBA00011245"/>
    </source>
</evidence>
<dbReference type="FunFam" id="3.10.50.10:FF:000001">
    <property type="entry name" value="Chitinase 3-like 1"/>
    <property type="match status" value="1"/>
</dbReference>
<feature type="compositionally biased region" description="Pro residues" evidence="19">
    <location>
        <begin position="388"/>
        <end position="397"/>
    </location>
</feature>
<dbReference type="CDD" id="cd02872">
    <property type="entry name" value="GH18_chitolectin_chitotriosidase"/>
    <property type="match status" value="1"/>
</dbReference>
<feature type="domain" description="Chitin-binding type-2" evidence="21">
    <location>
        <begin position="414"/>
        <end position="463"/>
    </location>
</feature>
<evidence type="ECO:0000256" key="17">
    <source>
        <dbReference type="ARBA" id="ARBA00069826"/>
    </source>
</evidence>
<dbReference type="GO" id="GO:0008061">
    <property type="term" value="F:chitin binding"/>
    <property type="evidence" value="ECO:0007669"/>
    <property type="project" value="UniProtKB-KW"/>
</dbReference>
<dbReference type="PANTHER" id="PTHR11177">
    <property type="entry name" value="CHITINASE"/>
    <property type="match status" value="1"/>
</dbReference>
<keyword evidence="12" id="KW-1015">Disulfide bond</keyword>
<evidence type="ECO:0000256" key="6">
    <source>
        <dbReference type="ARBA" id="ARBA00012729"/>
    </source>
</evidence>
<evidence type="ECO:0000256" key="9">
    <source>
        <dbReference type="ARBA" id="ARBA00022729"/>
    </source>
</evidence>
<dbReference type="FunFam" id="3.20.20.80:FF:000220">
    <property type="entry name" value="Chitotriosidase-1"/>
    <property type="match status" value="1"/>
</dbReference>
<evidence type="ECO:0000256" key="18">
    <source>
        <dbReference type="ARBA" id="ARBA00076480"/>
    </source>
</evidence>
<reference evidence="23" key="1">
    <citation type="submission" date="2025-08" db="UniProtKB">
        <authorList>
            <consortium name="Ensembl"/>
        </authorList>
    </citation>
    <scope>IDENTIFICATION</scope>
</reference>
<dbReference type="OMA" id="NPMTYDF"/>
<feature type="chain" id="PRO_5034989122" description="Chitotriosidase-1" evidence="20">
    <location>
        <begin position="22"/>
        <end position="463"/>
    </location>
</feature>
<dbReference type="EC" id="3.2.1.14" evidence="6"/>
<accession>A0A8C2VHI6</accession>
<dbReference type="GO" id="GO:0006032">
    <property type="term" value="P:chitin catabolic process"/>
    <property type="evidence" value="ECO:0007669"/>
    <property type="project" value="UniProtKB-KW"/>
</dbReference>
<dbReference type="InterPro" id="IPR036508">
    <property type="entry name" value="Chitin-bd_dom_sf"/>
</dbReference>
<gene>
    <name evidence="23" type="primary">CHIT1</name>
</gene>
<name>A0A8C2VHI6_CHILA</name>
<dbReference type="SMART" id="SM00494">
    <property type="entry name" value="ChtBD2"/>
    <property type="match status" value="1"/>
</dbReference>
<dbReference type="FunFam" id="3.20.20.80:FF:000081">
    <property type="entry name" value="Chitinase 1"/>
    <property type="match status" value="1"/>
</dbReference>
<reference evidence="23" key="2">
    <citation type="submission" date="2025-09" db="UniProtKB">
        <authorList>
            <consortium name="Ensembl"/>
        </authorList>
    </citation>
    <scope>IDENTIFICATION</scope>
</reference>
<keyword evidence="10" id="KW-0378">Hydrolase</keyword>
<keyword evidence="9 20" id="KW-0732">Signal</keyword>
<feature type="domain" description="GH18" evidence="22">
    <location>
        <begin position="22"/>
        <end position="385"/>
    </location>
</feature>
<comment type="similarity">
    <text evidence="4">Belongs to the glycosyl hydrolase 18 family. Chitinase class II subfamily.</text>
</comment>